<proteinExistence type="predicted"/>
<evidence type="ECO:0000313" key="4">
    <source>
        <dbReference type="EMBL" id="GFO21802.1"/>
    </source>
</evidence>
<sequence length="465" mass="50872">MGINELALLCILNLICCAWGGSDNFIRTIDIAMSPKKCDPKSEQITWISEKVNVLIFGKTEESFRECKLKFGLATKKEKARLRVHFDHLHIHDCGVELQINESLDSFFNPEISNHEIMKSQCNTKIPGPLHAQPKHFILVSLHKKDRYLEAYNFRINISMTESFPEVGPAFHTLVIVGLITVVGIGLAATLFLKYVAHVTQGWHERDVGNAIDRAMYLYNSQEPLQEEPDLVCLQPGHLCENHHGARRRGREPEIAFVHNDGRVERFRPHSGTSSSENLGATGSEPQRARSQIATAKGGASASAMVSSTPESSAQYRRGLQDIGETASLAGCDLPPSYEEALGMPGAATSQDQGSSGLTENQEAEASGLQGPVEEVVTPELSTQDNTTDASNENGQQDRNCTIDSTDYMNVDVRNQSGATTTNVEEEQSASSSEMPLLPPYRSSDTPDLPSSDSLGDCSPTQSKI</sequence>
<protein>
    <recommendedName>
        <fullName evidence="6">CUB domain-containing protein</fullName>
    </recommendedName>
</protein>
<dbReference type="Proteomes" id="UP000735302">
    <property type="component" value="Unassembled WGS sequence"/>
</dbReference>
<keyword evidence="2" id="KW-0472">Membrane</keyword>
<name>A0AAV4BR08_9GAST</name>
<feature type="compositionally biased region" description="Polar residues" evidence="1">
    <location>
        <begin position="380"/>
        <end position="434"/>
    </location>
</feature>
<keyword evidence="5" id="KW-1185">Reference proteome</keyword>
<feature type="region of interest" description="Disordered" evidence="1">
    <location>
        <begin position="244"/>
        <end position="316"/>
    </location>
</feature>
<evidence type="ECO:0000256" key="1">
    <source>
        <dbReference type="SAM" id="MobiDB-lite"/>
    </source>
</evidence>
<accession>A0AAV4BR08</accession>
<evidence type="ECO:0000256" key="2">
    <source>
        <dbReference type="SAM" id="Phobius"/>
    </source>
</evidence>
<dbReference type="AlphaFoldDB" id="A0AAV4BR08"/>
<feature type="compositionally biased region" description="Polar residues" evidence="1">
    <location>
        <begin position="271"/>
        <end position="294"/>
    </location>
</feature>
<evidence type="ECO:0008006" key="6">
    <source>
        <dbReference type="Google" id="ProtNLM"/>
    </source>
</evidence>
<feature type="signal peptide" evidence="3">
    <location>
        <begin position="1"/>
        <end position="20"/>
    </location>
</feature>
<feature type="compositionally biased region" description="Low complexity" evidence="1">
    <location>
        <begin position="443"/>
        <end position="465"/>
    </location>
</feature>
<evidence type="ECO:0000256" key="3">
    <source>
        <dbReference type="SAM" id="SignalP"/>
    </source>
</evidence>
<gene>
    <name evidence="4" type="ORF">PoB_004830700</name>
</gene>
<keyword evidence="3" id="KW-0732">Signal</keyword>
<evidence type="ECO:0000313" key="5">
    <source>
        <dbReference type="Proteomes" id="UP000735302"/>
    </source>
</evidence>
<feature type="transmembrane region" description="Helical" evidence="2">
    <location>
        <begin position="170"/>
        <end position="193"/>
    </location>
</feature>
<comment type="caution">
    <text evidence="4">The sequence shown here is derived from an EMBL/GenBank/DDBJ whole genome shotgun (WGS) entry which is preliminary data.</text>
</comment>
<dbReference type="EMBL" id="BLXT01005284">
    <property type="protein sequence ID" value="GFO21802.1"/>
    <property type="molecule type" value="Genomic_DNA"/>
</dbReference>
<organism evidence="4 5">
    <name type="scientific">Plakobranchus ocellatus</name>
    <dbReference type="NCBI Taxonomy" id="259542"/>
    <lineage>
        <taxon>Eukaryota</taxon>
        <taxon>Metazoa</taxon>
        <taxon>Spiralia</taxon>
        <taxon>Lophotrochozoa</taxon>
        <taxon>Mollusca</taxon>
        <taxon>Gastropoda</taxon>
        <taxon>Heterobranchia</taxon>
        <taxon>Euthyneura</taxon>
        <taxon>Panpulmonata</taxon>
        <taxon>Sacoglossa</taxon>
        <taxon>Placobranchoidea</taxon>
        <taxon>Plakobranchidae</taxon>
        <taxon>Plakobranchus</taxon>
    </lineage>
</organism>
<feature type="chain" id="PRO_5043551152" description="CUB domain-containing protein" evidence="3">
    <location>
        <begin position="21"/>
        <end position="465"/>
    </location>
</feature>
<keyword evidence="2" id="KW-0812">Transmembrane</keyword>
<feature type="compositionally biased region" description="Polar residues" evidence="1">
    <location>
        <begin position="304"/>
        <end position="315"/>
    </location>
</feature>
<feature type="region of interest" description="Disordered" evidence="1">
    <location>
        <begin position="328"/>
        <end position="465"/>
    </location>
</feature>
<reference evidence="4 5" key="1">
    <citation type="journal article" date="2021" name="Elife">
        <title>Chloroplast acquisition without the gene transfer in kleptoplastic sea slugs, Plakobranchus ocellatus.</title>
        <authorList>
            <person name="Maeda T."/>
            <person name="Takahashi S."/>
            <person name="Yoshida T."/>
            <person name="Shimamura S."/>
            <person name="Takaki Y."/>
            <person name="Nagai Y."/>
            <person name="Toyoda A."/>
            <person name="Suzuki Y."/>
            <person name="Arimoto A."/>
            <person name="Ishii H."/>
            <person name="Satoh N."/>
            <person name="Nishiyama T."/>
            <person name="Hasebe M."/>
            <person name="Maruyama T."/>
            <person name="Minagawa J."/>
            <person name="Obokata J."/>
            <person name="Shigenobu S."/>
        </authorList>
    </citation>
    <scope>NUCLEOTIDE SEQUENCE [LARGE SCALE GENOMIC DNA]</scope>
</reference>
<feature type="compositionally biased region" description="Polar residues" evidence="1">
    <location>
        <begin position="348"/>
        <end position="361"/>
    </location>
</feature>
<keyword evidence="2" id="KW-1133">Transmembrane helix</keyword>